<dbReference type="PANTHER" id="PTHR24276:SF98">
    <property type="entry name" value="FI18310P1-RELATED"/>
    <property type="match status" value="1"/>
</dbReference>
<dbReference type="PANTHER" id="PTHR24276">
    <property type="entry name" value="POLYSERASE-RELATED"/>
    <property type="match status" value="1"/>
</dbReference>
<feature type="domain" description="Peptidase S1" evidence="3">
    <location>
        <begin position="32"/>
        <end position="263"/>
    </location>
</feature>
<dbReference type="InterPro" id="IPR018114">
    <property type="entry name" value="TRYPSIN_HIS"/>
</dbReference>
<dbReference type="PROSITE" id="PS50240">
    <property type="entry name" value="TRYPSIN_DOM"/>
    <property type="match status" value="1"/>
</dbReference>
<keyword evidence="5" id="KW-1185">Reference proteome</keyword>
<protein>
    <submittedName>
        <fullName evidence="4">Secreted trypsin-like serine protease</fullName>
    </submittedName>
</protein>
<dbReference type="PRINTS" id="PR00722">
    <property type="entry name" value="CHYMOTRYPSIN"/>
</dbReference>
<dbReference type="RefSeq" id="WP_184687292.1">
    <property type="nucleotide sequence ID" value="NZ_JACHJN010000001.1"/>
</dbReference>
<evidence type="ECO:0000313" key="4">
    <source>
        <dbReference type="EMBL" id="MBB5953610.1"/>
    </source>
</evidence>
<comment type="similarity">
    <text evidence="1">Belongs to the peptidase S1 family.</text>
</comment>
<dbReference type="InterPro" id="IPR050430">
    <property type="entry name" value="Peptidase_S1"/>
</dbReference>
<proteinExistence type="inferred from homology"/>
<evidence type="ECO:0000256" key="2">
    <source>
        <dbReference type="ARBA" id="ARBA00023157"/>
    </source>
</evidence>
<evidence type="ECO:0000256" key="1">
    <source>
        <dbReference type="ARBA" id="ARBA00007664"/>
    </source>
</evidence>
<keyword evidence="4" id="KW-0645">Protease</keyword>
<evidence type="ECO:0000313" key="5">
    <source>
        <dbReference type="Proteomes" id="UP000547510"/>
    </source>
</evidence>
<dbReference type="SUPFAM" id="SSF50494">
    <property type="entry name" value="Trypsin-like serine proteases"/>
    <property type="match status" value="1"/>
</dbReference>
<reference evidence="4 5" key="1">
    <citation type="submission" date="2020-08" db="EMBL/GenBank/DDBJ databases">
        <title>Genomic Encyclopedia of Type Strains, Phase III (KMG-III): the genomes of soil and plant-associated and newly described type strains.</title>
        <authorList>
            <person name="Whitman W."/>
        </authorList>
    </citation>
    <scope>NUCLEOTIDE SEQUENCE [LARGE SCALE GENOMIC DNA]</scope>
    <source>
        <strain evidence="4 5">CECT 8640</strain>
    </source>
</reference>
<gene>
    <name evidence="4" type="ORF">FHS29_000180</name>
</gene>
<evidence type="ECO:0000259" key="3">
    <source>
        <dbReference type="PROSITE" id="PS50240"/>
    </source>
</evidence>
<dbReference type="GO" id="GO:0006508">
    <property type="term" value="P:proteolysis"/>
    <property type="evidence" value="ECO:0007669"/>
    <property type="project" value="UniProtKB-KW"/>
</dbReference>
<name>A0A841C9H5_9PSEU</name>
<accession>A0A841C9H5</accession>
<dbReference type="GO" id="GO:0004252">
    <property type="term" value="F:serine-type endopeptidase activity"/>
    <property type="evidence" value="ECO:0007669"/>
    <property type="project" value="InterPro"/>
</dbReference>
<dbReference type="AlphaFoldDB" id="A0A841C9H5"/>
<dbReference type="Pfam" id="PF00089">
    <property type="entry name" value="Trypsin"/>
    <property type="match status" value="1"/>
</dbReference>
<dbReference type="PROSITE" id="PS00134">
    <property type="entry name" value="TRYPSIN_HIS"/>
    <property type="match status" value="1"/>
</dbReference>
<dbReference type="SMART" id="SM00020">
    <property type="entry name" value="Tryp_SPc"/>
    <property type="match status" value="1"/>
</dbReference>
<keyword evidence="4" id="KW-0378">Hydrolase</keyword>
<dbReference type="InterPro" id="IPR043504">
    <property type="entry name" value="Peptidase_S1_PA_chymotrypsin"/>
</dbReference>
<organism evidence="4 5">
    <name type="scientific">Saccharothrix tamanrassetensis</name>
    <dbReference type="NCBI Taxonomy" id="1051531"/>
    <lineage>
        <taxon>Bacteria</taxon>
        <taxon>Bacillati</taxon>
        <taxon>Actinomycetota</taxon>
        <taxon>Actinomycetes</taxon>
        <taxon>Pseudonocardiales</taxon>
        <taxon>Pseudonocardiaceae</taxon>
        <taxon>Saccharothrix</taxon>
    </lineage>
</organism>
<sequence length="266" mass="27758">MGKVRRSVAVLASIIAISSSTVVGSGAAQPGVTGGARRIANGSPSARLYSFMGSLQYSADGSHSCGASLISPHWMVTAAHCVEVDQPAQLQVRVGSQDRTIGGSVVDVGQIVVHPGYHDVSEGHDIALLQLVGSAPQQPIRIATDEEAAESRKLTRILGWGSTCPDRGELATCGFPVTLQWLNTSVLDAEDCGGRQRAGELCTNSPNRNSGNCRGDSGGPQIARLSETLVGLSSRNTTDRCGAGPSIFTDVTHYRDWIDEVTGSSA</sequence>
<keyword evidence="2" id="KW-1015">Disulfide bond</keyword>
<dbReference type="CDD" id="cd00190">
    <property type="entry name" value="Tryp_SPc"/>
    <property type="match status" value="1"/>
</dbReference>
<dbReference type="Gene3D" id="2.40.10.10">
    <property type="entry name" value="Trypsin-like serine proteases"/>
    <property type="match status" value="1"/>
</dbReference>
<dbReference type="Proteomes" id="UP000547510">
    <property type="component" value="Unassembled WGS sequence"/>
</dbReference>
<dbReference type="InterPro" id="IPR001314">
    <property type="entry name" value="Peptidase_S1A"/>
</dbReference>
<dbReference type="InterPro" id="IPR009003">
    <property type="entry name" value="Peptidase_S1_PA"/>
</dbReference>
<dbReference type="InterPro" id="IPR001254">
    <property type="entry name" value="Trypsin_dom"/>
</dbReference>
<comment type="caution">
    <text evidence="4">The sequence shown here is derived from an EMBL/GenBank/DDBJ whole genome shotgun (WGS) entry which is preliminary data.</text>
</comment>
<dbReference type="EMBL" id="JACHJN010000001">
    <property type="protein sequence ID" value="MBB5953610.1"/>
    <property type="molecule type" value="Genomic_DNA"/>
</dbReference>
<dbReference type="FunFam" id="2.40.10.10:FF:000068">
    <property type="entry name" value="transmembrane protease serine 2"/>
    <property type="match status" value="1"/>
</dbReference>